<evidence type="ECO:0000313" key="1">
    <source>
        <dbReference type="EMBL" id="MPN38878.1"/>
    </source>
</evidence>
<protein>
    <submittedName>
        <fullName evidence="1">Uncharacterized protein</fullName>
    </submittedName>
</protein>
<reference evidence="1" key="1">
    <citation type="submission" date="2019-08" db="EMBL/GenBank/DDBJ databases">
        <authorList>
            <person name="Kucharzyk K."/>
            <person name="Murdoch R.W."/>
            <person name="Higgins S."/>
            <person name="Loffler F."/>
        </authorList>
    </citation>
    <scope>NUCLEOTIDE SEQUENCE</scope>
</reference>
<sequence length="75" mass="8335">MKVFQVDRDIPLFKERAGLLADGHDILFIGLVHLLLCKGQDIVVVSAAQPLVCRQHHISGRALLGMFKVRMLQSA</sequence>
<proteinExistence type="predicted"/>
<comment type="caution">
    <text evidence="1">The sequence shown here is derived from an EMBL/GenBank/DDBJ whole genome shotgun (WGS) entry which is preliminary data.</text>
</comment>
<accession>A0A645HIP2</accession>
<dbReference type="EMBL" id="VSSQ01094366">
    <property type="protein sequence ID" value="MPN38878.1"/>
    <property type="molecule type" value="Genomic_DNA"/>
</dbReference>
<gene>
    <name evidence="1" type="ORF">SDC9_186403</name>
</gene>
<name>A0A645HIP2_9ZZZZ</name>
<dbReference type="AlphaFoldDB" id="A0A645HIP2"/>
<organism evidence="1">
    <name type="scientific">bioreactor metagenome</name>
    <dbReference type="NCBI Taxonomy" id="1076179"/>
    <lineage>
        <taxon>unclassified sequences</taxon>
        <taxon>metagenomes</taxon>
        <taxon>ecological metagenomes</taxon>
    </lineage>
</organism>